<dbReference type="AlphaFoldDB" id="A0A8S4N7S4"/>
<protein>
    <submittedName>
        <fullName evidence="1">Uncharacterized protein</fullName>
    </submittedName>
</protein>
<evidence type="ECO:0000313" key="2">
    <source>
        <dbReference type="Proteomes" id="UP000749559"/>
    </source>
</evidence>
<keyword evidence="2" id="KW-1185">Reference proteome</keyword>
<proteinExistence type="predicted"/>
<dbReference type="InterPro" id="IPR029063">
    <property type="entry name" value="SAM-dependent_MTases_sf"/>
</dbReference>
<dbReference type="Gene3D" id="3.40.50.150">
    <property type="entry name" value="Vaccinia Virus protein VP39"/>
    <property type="match status" value="1"/>
</dbReference>
<reference evidence="1" key="1">
    <citation type="submission" date="2022-03" db="EMBL/GenBank/DDBJ databases">
        <authorList>
            <person name="Martin C."/>
        </authorList>
    </citation>
    <scope>NUCLEOTIDE SEQUENCE</scope>
</reference>
<comment type="caution">
    <text evidence="1">The sequence shown here is derived from an EMBL/GenBank/DDBJ whole genome shotgun (WGS) entry which is preliminary data.</text>
</comment>
<dbReference type="OrthoDB" id="6147224at2759"/>
<name>A0A8S4N7S4_OWEFU</name>
<feature type="non-terminal residue" evidence="1">
    <location>
        <position position="1"/>
    </location>
</feature>
<gene>
    <name evidence="1" type="ORF">OFUS_LOCUS4079</name>
</gene>
<evidence type="ECO:0000313" key="1">
    <source>
        <dbReference type="EMBL" id="CAH1776955.1"/>
    </source>
</evidence>
<organism evidence="1 2">
    <name type="scientific">Owenia fusiformis</name>
    <name type="common">Polychaete worm</name>
    <dbReference type="NCBI Taxonomy" id="6347"/>
    <lineage>
        <taxon>Eukaryota</taxon>
        <taxon>Metazoa</taxon>
        <taxon>Spiralia</taxon>
        <taxon>Lophotrochozoa</taxon>
        <taxon>Annelida</taxon>
        <taxon>Polychaeta</taxon>
        <taxon>Sedentaria</taxon>
        <taxon>Canalipalpata</taxon>
        <taxon>Sabellida</taxon>
        <taxon>Oweniida</taxon>
        <taxon>Oweniidae</taxon>
        <taxon>Owenia</taxon>
    </lineage>
</organism>
<dbReference type="EMBL" id="CAIIXF020000002">
    <property type="protein sequence ID" value="CAH1776955.1"/>
    <property type="molecule type" value="Genomic_DNA"/>
</dbReference>
<dbReference type="Proteomes" id="UP000749559">
    <property type="component" value="Unassembled WGS sequence"/>
</dbReference>
<sequence>IALFRVVTATLFISYYFLVPGMAVESVRKGDDYNTIFDSSWYLKNYHSSPKGDPEERGHSTFLYEELHQTYSSGRFRFRASSLDLLHGARPDIVQQVKPN</sequence>
<feature type="non-terminal residue" evidence="1">
    <location>
        <position position="100"/>
    </location>
</feature>
<accession>A0A8S4N7S4</accession>